<dbReference type="Pfam" id="PF12776">
    <property type="entry name" value="Myb_DNA-bind_3"/>
    <property type="match status" value="1"/>
</dbReference>
<dbReference type="AlphaFoldDB" id="A0ABD3T3I5"/>
<evidence type="ECO:0000259" key="1">
    <source>
        <dbReference type="Pfam" id="PF12776"/>
    </source>
</evidence>
<comment type="caution">
    <text evidence="2">The sequence shown here is derived from an EMBL/GenBank/DDBJ whole genome shotgun (WGS) entry which is preliminary data.</text>
</comment>
<feature type="domain" description="Myb/SANT-like" evidence="1">
    <location>
        <begin position="18"/>
        <end position="100"/>
    </location>
</feature>
<organism evidence="2 3">
    <name type="scientific">Penstemon smallii</name>
    <dbReference type="NCBI Taxonomy" id="265156"/>
    <lineage>
        <taxon>Eukaryota</taxon>
        <taxon>Viridiplantae</taxon>
        <taxon>Streptophyta</taxon>
        <taxon>Embryophyta</taxon>
        <taxon>Tracheophyta</taxon>
        <taxon>Spermatophyta</taxon>
        <taxon>Magnoliopsida</taxon>
        <taxon>eudicotyledons</taxon>
        <taxon>Gunneridae</taxon>
        <taxon>Pentapetalae</taxon>
        <taxon>asterids</taxon>
        <taxon>lamiids</taxon>
        <taxon>Lamiales</taxon>
        <taxon>Plantaginaceae</taxon>
        <taxon>Cheloneae</taxon>
        <taxon>Penstemon</taxon>
    </lineage>
</organism>
<evidence type="ECO:0000313" key="2">
    <source>
        <dbReference type="EMBL" id="KAL3831161.1"/>
    </source>
</evidence>
<sequence length="198" mass="22838">MPKTRRMRSEANKINDGWSHEENTRFIDLLLEEANAGNCNDVATLTASCHRIQAAMNSHFPRRFSLPAVKKKVEWLRHRNKVFDKFLHTPGVWYDKEKCESHVNSFYWRFVDHKVETPLFREFRLNGNPYHVKLAAIFDDHEVATLPKDLTGSPEWPIHIRDDSDDEMAVVPYDESGSSVPALPILLFDSGSTLSDVD</sequence>
<dbReference type="InterPro" id="IPR024752">
    <property type="entry name" value="Myb/SANT-like_dom"/>
</dbReference>
<gene>
    <name evidence="2" type="ORF">ACJIZ3_019963</name>
</gene>
<proteinExistence type="predicted"/>
<keyword evidence="3" id="KW-1185">Reference proteome</keyword>
<name>A0ABD3T3I5_9LAMI</name>
<reference evidence="2 3" key="1">
    <citation type="submission" date="2024-12" db="EMBL/GenBank/DDBJ databases">
        <title>The unique morphological basis and parallel evolutionary history of personate flowers in Penstemon.</title>
        <authorList>
            <person name="Depatie T.H."/>
            <person name="Wessinger C.A."/>
        </authorList>
    </citation>
    <scope>NUCLEOTIDE SEQUENCE [LARGE SCALE GENOMIC DNA]</scope>
    <source>
        <strain evidence="2">WTNN_2</strain>
        <tissue evidence="2">Leaf</tissue>
    </source>
</reference>
<dbReference type="Proteomes" id="UP001634393">
    <property type="component" value="Unassembled WGS sequence"/>
</dbReference>
<dbReference type="EMBL" id="JBJXBP010000005">
    <property type="protein sequence ID" value="KAL3831161.1"/>
    <property type="molecule type" value="Genomic_DNA"/>
</dbReference>
<evidence type="ECO:0000313" key="3">
    <source>
        <dbReference type="Proteomes" id="UP001634393"/>
    </source>
</evidence>
<accession>A0ABD3T3I5</accession>
<protein>
    <recommendedName>
        <fullName evidence="1">Myb/SANT-like domain-containing protein</fullName>
    </recommendedName>
</protein>